<proteinExistence type="predicted"/>
<dbReference type="RefSeq" id="XP_062740209.1">
    <property type="nucleotide sequence ID" value="XM_062892132.1"/>
</dbReference>
<feature type="region of interest" description="Disordered" evidence="1">
    <location>
        <begin position="76"/>
        <end position="227"/>
    </location>
</feature>
<evidence type="ECO:0000313" key="3">
    <source>
        <dbReference type="Proteomes" id="UP001323405"/>
    </source>
</evidence>
<comment type="caution">
    <text evidence="2">The sequence shown here is derived from an EMBL/GenBank/DDBJ whole genome shotgun (WGS) entry which is preliminary data.</text>
</comment>
<accession>A0ABR0G6I9</accession>
<keyword evidence="3" id="KW-1185">Reference proteome</keyword>
<name>A0ABR0G6I9_9PEZI</name>
<gene>
    <name evidence="2" type="ORF">QC762_604360</name>
</gene>
<feature type="compositionally biased region" description="Polar residues" evidence="1">
    <location>
        <begin position="113"/>
        <end position="128"/>
    </location>
</feature>
<dbReference type="GeneID" id="87912039"/>
<evidence type="ECO:0000256" key="1">
    <source>
        <dbReference type="SAM" id="MobiDB-lite"/>
    </source>
</evidence>
<sequence>MNPGSYLYAVPKPVRGIQCLRISPTMLRLQPTILSLTMVEVEELDQRLKEKRHHRQFLNYLTKPGDASAIPEFVPSFPSASSARARGKQPQTDQNIRFLPPGNRPESRRSTDTEPSSSVLAQQNQGATFTLPDRTRTVEGQPRPNIKADHPLELDGQPPSPSQQPVLSTPRHNQVAEYHSVDTYPSLPTGSPGQSSASTPGIHTDRVPPVDREQTLERGPAYPSRPATYRRLVEPTVWPSSPITHDFERLAIVQRAVRTLAQLDDADRRHNNPRASMSPPRRPSTTVPRHRIRPRDSVPGEPTTPRRQLSPPPFEIYDDSLPPSAQPQTPQNLPEAQHQSRLRGSYTVPTRRGTSPGFDSLSRLSRRRREREERIPSPPGLQTPGMMGLYGGLENADDVSLFERAIRRSMEHMDGSPGPSR</sequence>
<organism evidence="2 3">
    <name type="scientific">Podospora pseudocomata</name>
    <dbReference type="NCBI Taxonomy" id="2093779"/>
    <lineage>
        <taxon>Eukaryota</taxon>
        <taxon>Fungi</taxon>
        <taxon>Dikarya</taxon>
        <taxon>Ascomycota</taxon>
        <taxon>Pezizomycotina</taxon>
        <taxon>Sordariomycetes</taxon>
        <taxon>Sordariomycetidae</taxon>
        <taxon>Sordariales</taxon>
        <taxon>Podosporaceae</taxon>
        <taxon>Podospora</taxon>
    </lineage>
</organism>
<dbReference type="Proteomes" id="UP001323405">
    <property type="component" value="Unassembled WGS sequence"/>
</dbReference>
<protein>
    <submittedName>
        <fullName evidence="2">Uncharacterized protein</fullName>
    </submittedName>
</protein>
<evidence type="ECO:0000313" key="2">
    <source>
        <dbReference type="EMBL" id="KAK4651234.1"/>
    </source>
</evidence>
<reference evidence="2 3" key="1">
    <citation type="journal article" date="2023" name="bioRxiv">
        <title>High-quality genome assemblies of four members of thePodospora anserinaspecies complex.</title>
        <authorList>
            <person name="Ament-Velasquez S.L."/>
            <person name="Vogan A.A."/>
            <person name="Wallerman O."/>
            <person name="Hartmann F."/>
            <person name="Gautier V."/>
            <person name="Silar P."/>
            <person name="Giraud T."/>
            <person name="Johannesson H."/>
        </authorList>
    </citation>
    <scope>NUCLEOTIDE SEQUENCE [LARGE SCALE GENOMIC DNA]</scope>
    <source>
        <strain evidence="2 3">CBS 415.72m</strain>
    </source>
</reference>
<feature type="compositionally biased region" description="Polar residues" evidence="1">
    <location>
        <begin position="186"/>
        <end position="201"/>
    </location>
</feature>
<feature type="compositionally biased region" description="Low complexity" evidence="1">
    <location>
        <begin position="273"/>
        <end position="287"/>
    </location>
</feature>
<feature type="compositionally biased region" description="Polar residues" evidence="1">
    <location>
        <begin position="326"/>
        <end position="339"/>
    </location>
</feature>
<dbReference type="EMBL" id="JAFFHA010000008">
    <property type="protein sequence ID" value="KAK4651234.1"/>
    <property type="molecule type" value="Genomic_DNA"/>
</dbReference>
<feature type="region of interest" description="Disordered" evidence="1">
    <location>
        <begin position="263"/>
        <end position="392"/>
    </location>
</feature>
<feature type="compositionally biased region" description="Basic and acidic residues" evidence="1">
    <location>
        <begin position="203"/>
        <end position="216"/>
    </location>
</feature>